<keyword evidence="11 12" id="KW-0472">Membrane</keyword>
<evidence type="ECO:0000313" key="14">
    <source>
        <dbReference type="Proteomes" id="UP000216361"/>
    </source>
</evidence>
<keyword evidence="9 12" id="KW-0201">Cytochrome c-type biogenesis</keyword>
<evidence type="ECO:0000256" key="5">
    <source>
        <dbReference type="ARBA" id="ARBA00022448"/>
    </source>
</evidence>
<comment type="caution">
    <text evidence="13">The sequence shown here is derived from an EMBL/GenBank/DDBJ whole genome shotgun (WGS) entry which is preliminary data.</text>
</comment>
<keyword evidence="10 12" id="KW-1133">Transmembrane helix</keyword>
<evidence type="ECO:0000256" key="3">
    <source>
        <dbReference type="ARBA" id="ARBA00008741"/>
    </source>
</evidence>
<dbReference type="Proteomes" id="UP000216361">
    <property type="component" value="Unassembled WGS sequence"/>
</dbReference>
<feature type="transmembrane region" description="Helical" evidence="12">
    <location>
        <begin position="12"/>
        <end position="34"/>
    </location>
</feature>
<keyword evidence="8 12" id="KW-0812">Transmembrane</keyword>
<dbReference type="NCBIfam" id="TIGR03141">
    <property type="entry name" value="cytochro_ccmD"/>
    <property type="match status" value="1"/>
</dbReference>
<evidence type="ECO:0000256" key="7">
    <source>
        <dbReference type="ARBA" id="ARBA00022519"/>
    </source>
</evidence>
<keyword evidence="7 12" id="KW-0997">Cell inner membrane</keyword>
<dbReference type="InterPro" id="IPR007078">
    <property type="entry name" value="Haem_export_protD_CcmD"/>
</dbReference>
<dbReference type="GO" id="GO:0015886">
    <property type="term" value="P:heme transport"/>
    <property type="evidence" value="ECO:0007669"/>
    <property type="project" value="InterPro"/>
</dbReference>
<dbReference type="GO" id="GO:0017004">
    <property type="term" value="P:cytochrome complex assembly"/>
    <property type="evidence" value="ECO:0007669"/>
    <property type="project" value="UniProtKB-KW"/>
</dbReference>
<evidence type="ECO:0000256" key="4">
    <source>
        <dbReference type="ARBA" id="ARBA00016461"/>
    </source>
</evidence>
<keyword evidence="5 12" id="KW-0813">Transport</keyword>
<evidence type="ECO:0000313" key="13">
    <source>
        <dbReference type="EMBL" id="OYQ19785.1"/>
    </source>
</evidence>
<comment type="similarity">
    <text evidence="3 12">Belongs to the CcmD/CycX/HelD family.</text>
</comment>
<keyword evidence="14" id="KW-1185">Reference proteome</keyword>
<dbReference type="EMBL" id="NOXS01000030">
    <property type="protein sequence ID" value="OYQ19785.1"/>
    <property type="molecule type" value="Genomic_DNA"/>
</dbReference>
<organism evidence="13 14">
    <name type="scientific">Elstera cyanobacteriorum</name>
    <dbReference type="NCBI Taxonomy" id="2022747"/>
    <lineage>
        <taxon>Bacteria</taxon>
        <taxon>Pseudomonadati</taxon>
        <taxon>Pseudomonadota</taxon>
        <taxon>Alphaproteobacteria</taxon>
        <taxon>Rhodospirillales</taxon>
        <taxon>Rhodospirillaceae</taxon>
        <taxon>Elstera</taxon>
    </lineage>
</organism>
<evidence type="ECO:0000256" key="11">
    <source>
        <dbReference type="ARBA" id="ARBA00023136"/>
    </source>
</evidence>
<evidence type="ECO:0000256" key="12">
    <source>
        <dbReference type="RuleBase" id="RU363101"/>
    </source>
</evidence>
<evidence type="ECO:0000256" key="2">
    <source>
        <dbReference type="ARBA" id="ARBA00004377"/>
    </source>
</evidence>
<evidence type="ECO:0000256" key="10">
    <source>
        <dbReference type="ARBA" id="ARBA00022989"/>
    </source>
</evidence>
<evidence type="ECO:0000256" key="9">
    <source>
        <dbReference type="ARBA" id="ARBA00022748"/>
    </source>
</evidence>
<comment type="function">
    <text evidence="1 12">Required for the export of heme to the periplasm for the biogenesis of c-type cytochromes.</text>
</comment>
<proteinExistence type="inferred from homology"/>
<dbReference type="AlphaFoldDB" id="A0A255XTN1"/>
<keyword evidence="6 12" id="KW-1003">Cell membrane</keyword>
<evidence type="ECO:0000256" key="1">
    <source>
        <dbReference type="ARBA" id="ARBA00002442"/>
    </source>
</evidence>
<accession>A0A255XTN1</accession>
<gene>
    <name evidence="13" type="primary">ccmD</name>
    <name evidence="13" type="ORF">CHR90_06595</name>
</gene>
<dbReference type="Pfam" id="PF04995">
    <property type="entry name" value="CcmD"/>
    <property type="match status" value="1"/>
</dbReference>
<dbReference type="RefSeq" id="WP_094408204.1">
    <property type="nucleotide sequence ID" value="NZ_BMJZ01000006.1"/>
</dbReference>
<name>A0A255XTN1_9PROT</name>
<comment type="subcellular location">
    <subcellularLocation>
        <location evidence="2 12">Cell inner membrane</location>
        <topology evidence="2 12">Single-pass membrane protein</topology>
    </subcellularLocation>
</comment>
<protein>
    <recommendedName>
        <fullName evidence="4 12">Heme exporter protein D</fullName>
    </recommendedName>
</protein>
<evidence type="ECO:0000256" key="8">
    <source>
        <dbReference type="ARBA" id="ARBA00022692"/>
    </source>
</evidence>
<sequence>MSEFLHMGGYAVFIWASYGLAAVVLIGLLALSLVQRSRARAAWEAINPRRGAER</sequence>
<evidence type="ECO:0000256" key="6">
    <source>
        <dbReference type="ARBA" id="ARBA00022475"/>
    </source>
</evidence>
<dbReference type="GO" id="GO:0005886">
    <property type="term" value="C:plasma membrane"/>
    <property type="evidence" value="ECO:0007669"/>
    <property type="project" value="UniProtKB-SubCell"/>
</dbReference>
<reference evidence="13 14" key="1">
    <citation type="submission" date="2017-07" db="EMBL/GenBank/DDBJ databases">
        <title>Elstera cyanobacteriorum sp. nov., a novel bacterium isolated from cyanobacterial aggregates in a eutrophic lake.</title>
        <authorList>
            <person name="Cai H."/>
        </authorList>
    </citation>
    <scope>NUCLEOTIDE SEQUENCE [LARGE SCALE GENOMIC DNA]</scope>
    <source>
        <strain evidence="13 14">TH019</strain>
    </source>
</reference>